<dbReference type="InterPro" id="IPR003439">
    <property type="entry name" value="ABC_transporter-like_ATP-bd"/>
</dbReference>
<name>L0DI85_SINAD</name>
<dbReference type="KEGG" id="saci:Sinac_4799"/>
<dbReference type="HOGENOM" id="CLU_000604_1_22_0"/>
<dbReference type="CDD" id="cd03255">
    <property type="entry name" value="ABC_MJ0796_LolCDE_FtsE"/>
    <property type="match status" value="1"/>
</dbReference>
<keyword evidence="8" id="KW-1185">Reference proteome</keyword>
<dbReference type="OrthoDB" id="273392at2"/>
<dbReference type="GO" id="GO:0022857">
    <property type="term" value="F:transmembrane transporter activity"/>
    <property type="evidence" value="ECO:0007669"/>
    <property type="project" value="TreeGrafter"/>
</dbReference>
<evidence type="ECO:0000256" key="3">
    <source>
        <dbReference type="ARBA" id="ARBA00022840"/>
    </source>
</evidence>
<evidence type="ECO:0000256" key="4">
    <source>
        <dbReference type="ARBA" id="ARBA00038388"/>
    </source>
</evidence>
<dbReference type="PROSITE" id="PS50893">
    <property type="entry name" value="ABC_TRANSPORTER_2"/>
    <property type="match status" value="1"/>
</dbReference>
<dbReference type="STRING" id="886293.Sinac_4799"/>
<accession>L0DI85</accession>
<dbReference type="Pfam" id="PF00005">
    <property type="entry name" value="ABC_tran"/>
    <property type="match status" value="1"/>
</dbReference>
<dbReference type="Gene3D" id="3.40.50.300">
    <property type="entry name" value="P-loop containing nucleotide triphosphate hydrolases"/>
    <property type="match status" value="1"/>
</dbReference>
<feature type="domain" description="ABC transporter" evidence="6">
    <location>
        <begin position="9"/>
        <end position="264"/>
    </location>
</feature>
<evidence type="ECO:0000313" key="7">
    <source>
        <dbReference type="EMBL" id="AGA28962.1"/>
    </source>
</evidence>
<dbReference type="InterPro" id="IPR015854">
    <property type="entry name" value="ABC_transpr_LolD-like"/>
</dbReference>
<dbReference type="InterPro" id="IPR027417">
    <property type="entry name" value="P-loop_NTPase"/>
</dbReference>
<protein>
    <submittedName>
        <fullName evidence="7">ABC-type antimicrobial peptide transport system, ATPase component</fullName>
    </submittedName>
</protein>
<dbReference type="GO" id="GO:0005886">
    <property type="term" value="C:plasma membrane"/>
    <property type="evidence" value="ECO:0007669"/>
    <property type="project" value="TreeGrafter"/>
</dbReference>
<dbReference type="SMART" id="SM00382">
    <property type="entry name" value="AAA"/>
    <property type="match status" value="1"/>
</dbReference>
<sequence>MNITTKVIVRLADVRKTYVMGHANEGGFFSRRKSVTQAVTVHALTGVSVDFHQGEYIAIMGASGSGKSTMLNLLGCLDRPTSGQYILGDKDVAQLSDDELSEVRSRYIGFIFQSYNLIQQYTVTENIQLPLTYQGSGEITEEVQRRTYELARMVGLHERLDHRPNQLSGGQQQRVAIARSLINDPYIILADEATGNLDTKTSHEIMEMLGKLNDAGKTIIMVTHEDDIAEHAKRIIRMRDGQIIDDGPSPRMQALAGTNGVGHA</sequence>
<dbReference type="GO" id="GO:0005524">
    <property type="term" value="F:ATP binding"/>
    <property type="evidence" value="ECO:0007669"/>
    <property type="project" value="UniProtKB-KW"/>
</dbReference>
<dbReference type="Proteomes" id="UP000010798">
    <property type="component" value="Chromosome"/>
</dbReference>
<keyword evidence="2" id="KW-0547">Nucleotide-binding</keyword>
<dbReference type="InterPro" id="IPR003593">
    <property type="entry name" value="AAA+_ATPase"/>
</dbReference>
<keyword evidence="3" id="KW-0067">ATP-binding</keyword>
<dbReference type="AlphaFoldDB" id="L0DI85"/>
<evidence type="ECO:0000256" key="5">
    <source>
        <dbReference type="SAM" id="MobiDB-lite"/>
    </source>
</evidence>
<dbReference type="InterPro" id="IPR017871">
    <property type="entry name" value="ABC_transporter-like_CS"/>
</dbReference>
<reference evidence="7 8" key="1">
    <citation type="submission" date="2012-02" db="EMBL/GenBank/DDBJ databases">
        <title>Complete sequence of chromosome of Singulisphaera acidiphila DSM 18658.</title>
        <authorList>
            <consortium name="US DOE Joint Genome Institute (JGI-PGF)"/>
            <person name="Lucas S."/>
            <person name="Copeland A."/>
            <person name="Lapidus A."/>
            <person name="Glavina del Rio T."/>
            <person name="Dalin E."/>
            <person name="Tice H."/>
            <person name="Bruce D."/>
            <person name="Goodwin L."/>
            <person name="Pitluck S."/>
            <person name="Peters L."/>
            <person name="Ovchinnikova G."/>
            <person name="Chertkov O."/>
            <person name="Kyrpides N."/>
            <person name="Mavromatis K."/>
            <person name="Ivanova N."/>
            <person name="Brettin T."/>
            <person name="Detter J.C."/>
            <person name="Han C."/>
            <person name="Larimer F."/>
            <person name="Land M."/>
            <person name="Hauser L."/>
            <person name="Markowitz V."/>
            <person name="Cheng J.-F."/>
            <person name="Hugenholtz P."/>
            <person name="Woyke T."/>
            <person name="Wu D."/>
            <person name="Tindall B."/>
            <person name="Pomrenke H."/>
            <person name="Brambilla E."/>
            <person name="Klenk H.-P."/>
            <person name="Eisen J.A."/>
        </authorList>
    </citation>
    <scope>NUCLEOTIDE SEQUENCE [LARGE SCALE GENOMIC DNA]</scope>
    <source>
        <strain evidence="8">ATCC BAA-1392 / DSM 18658 / VKM B-2454 / MOB10</strain>
    </source>
</reference>
<keyword evidence="1" id="KW-0813">Transport</keyword>
<dbReference type="eggNOG" id="COG1136">
    <property type="taxonomic scope" value="Bacteria"/>
</dbReference>
<comment type="similarity">
    <text evidence="4">Belongs to the ABC transporter superfamily. Macrolide exporter (TC 3.A.1.122) family.</text>
</comment>
<proteinExistence type="inferred from homology"/>
<dbReference type="InterPro" id="IPR017911">
    <property type="entry name" value="MacB-like_ATP-bd"/>
</dbReference>
<dbReference type="GO" id="GO:0098796">
    <property type="term" value="C:membrane protein complex"/>
    <property type="evidence" value="ECO:0007669"/>
    <property type="project" value="UniProtKB-ARBA"/>
</dbReference>
<dbReference type="PANTHER" id="PTHR24220">
    <property type="entry name" value="IMPORT ATP-BINDING PROTEIN"/>
    <property type="match status" value="1"/>
</dbReference>
<dbReference type="GO" id="GO:0016887">
    <property type="term" value="F:ATP hydrolysis activity"/>
    <property type="evidence" value="ECO:0007669"/>
    <property type="project" value="InterPro"/>
</dbReference>
<feature type="region of interest" description="Disordered" evidence="5">
    <location>
        <begin position="242"/>
        <end position="264"/>
    </location>
</feature>
<evidence type="ECO:0000313" key="8">
    <source>
        <dbReference type="Proteomes" id="UP000010798"/>
    </source>
</evidence>
<evidence type="ECO:0000256" key="2">
    <source>
        <dbReference type="ARBA" id="ARBA00022741"/>
    </source>
</evidence>
<evidence type="ECO:0000256" key="1">
    <source>
        <dbReference type="ARBA" id="ARBA00022448"/>
    </source>
</evidence>
<dbReference type="FunFam" id="3.40.50.300:FF:000032">
    <property type="entry name" value="Export ABC transporter ATP-binding protein"/>
    <property type="match status" value="1"/>
</dbReference>
<dbReference type="PANTHER" id="PTHR24220:SF86">
    <property type="entry name" value="ABC TRANSPORTER ABCH.1"/>
    <property type="match status" value="1"/>
</dbReference>
<dbReference type="SUPFAM" id="SSF52540">
    <property type="entry name" value="P-loop containing nucleoside triphosphate hydrolases"/>
    <property type="match status" value="1"/>
</dbReference>
<dbReference type="EMBL" id="CP003364">
    <property type="protein sequence ID" value="AGA28962.1"/>
    <property type="molecule type" value="Genomic_DNA"/>
</dbReference>
<organism evidence="7 8">
    <name type="scientific">Singulisphaera acidiphila (strain ATCC BAA-1392 / DSM 18658 / VKM B-2454 / MOB10)</name>
    <dbReference type="NCBI Taxonomy" id="886293"/>
    <lineage>
        <taxon>Bacteria</taxon>
        <taxon>Pseudomonadati</taxon>
        <taxon>Planctomycetota</taxon>
        <taxon>Planctomycetia</taxon>
        <taxon>Isosphaerales</taxon>
        <taxon>Isosphaeraceae</taxon>
        <taxon>Singulisphaera</taxon>
    </lineage>
</organism>
<evidence type="ECO:0000259" key="6">
    <source>
        <dbReference type="PROSITE" id="PS50893"/>
    </source>
</evidence>
<gene>
    <name evidence="7" type="ordered locus">Sinac_4799</name>
</gene>
<dbReference type="PROSITE" id="PS00211">
    <property type="entry name" value="ABC_TRANSPORTER_1"/>
    <property type="match status" value="1"/>
</dbReference>